<dbReference type="EMBL" id="CP002109">
    <property type="protein sequence ID" value="ADL02828.1"/>
    <property type="molecule type" value="Genomic_DNA"/>
</dbReference>
<dbReference type="AlphaFoldDB" id="D9R1T7"/>
<dbReference type="eggNOG" id="ENOG5030FYI">
    <property type="taxonomic scope" value="Bacteria"/>
</dbReference>
<keyword evidence="2" id="KW-1185">Reference proteome</keyword>
<sequence length="115" mass="13356">MKISTLINYMTSIPKNSFSRFQNGEIQAYSGEPLRGNLYLNNNPALNYYIFKPDQIELCFVLNDNSIIGYERFVFNATENLDRISEVGKEYSISQDIVLYFKSLLEHKGLKEEVK</sequence>
<evidence type="ECO:0000313" key="2">
    <source>
        <dbReference type="Proteomes" id="UP000001662"/>
    </source>
</evidence>
<dbReference type="KEGG" id="csh:Closa_0185"/>
<dbReference type="STRING" id="610130.Closa_0185"/>
<dbReference type="HOGENOM" id="CLU_2104784_0_0_9"/>
<organism evidence="1 2">
    <name type="scientific">Lacrimispora saccharolytica (strain ATCC 35040 / DSM 2544 / NRCC 2533 / WM1)</name>
    <name type="common">Clostridium saccharolyticum</name>
    <dbReference type="NCBI Taxonomy" id="610130"/>
    <lineage>
        <taxon>Bacteria</taxon>
        <taxon>Bacillati</taxon>
        <taxon>Bacillota</taxon>
        <taxon>Clostridia</taxon>
        <taxon>Lachnospirales</taxon>
        <taxon>Lachnospiraceae</taxon>
        <taxon>Lacrimispora</taxon>
    </lineage>
</organism>
<protein>
    <submittedName>
        <fullName evidence="1">Uncharacterized protein</fullName>
    </submittedName>
</protein>
<accession>D9R1T7</accession>
<proteinExistence type="predicted"/>
<dbReference type="RefSeq" id="WP_013270928.1">
    <property type="nucleotide sequence ID" value="NC_014376.1"/>
</dbReference>
<reference evidence="1" key="1">
    <citation type="submission" date="2010-07" db="EMBL/GenBank/DDBJ databases">
        <title>Complete sequence of Clostridium saccharolyticum WM1.</title>
        <authorList>
            <consortium name="US DOE Joint Genome Institute"/>
            <person name="Lucas S."/>
            <person name="Copeland A."/>
            <person name="Lapidus A."/>
            <person name="Cheng J.-F."/>
            <person name="Bruce D."/>
            <person name="Goodwin L."/>
            <person name="Pitluck S."/>
            <person name="Chertkov O."/>
            <person name="Detter J.C."/>
            <person name="Han C."/>
            <person name="Tapia R."/>
            <person name="Land M."/>
            <person name="Hauser L."/>
            <person name="Chang Y.-J."/>
            <person name="Jeffries C."/>
            <person name="Kyrpides N."/>
            <person name="Ivanova N."/>
            <person name="Mikhailova N."/>
            <person name="Mouttaki H."/>
            <person name="Lin L."/>
            <person name="Zhou J."/>
            <person name="Hemme C.L."/>
            <person name="Woyke T."/>
        </authorList>
    </citation>
    <scope>NUCLEOTIDE SEQUENCE [LARGE SCALE GENOMIC DNA]</scope>
    <source>
        <strain evidence="1">WM1</strain>
    </source>
</reference>
<gene>
    <name evidence="1" type="ordered locus">Closa_0185</name>
</gene>
<dbReference type="PaxDb" id="610130-Closa_0185"/>
<dbReference type="Proteomes" id="UP000001662">
    <property type="component" value="Chromosome"/>
</dbReference>
<name>D9R1T7_LACSW</name>
<evidence type="ECO:0000313" key="1">
    <source>
        <dbReference type="EMBL" id="ADL02828.1"/>
    </source>
</evidence>